<dbReference type="GO" id="GO:0046872">
    <property type="term" value="F:metal ion binding"/>
    <property type="evidence" value="ECO:0007669"/>
    <property type="project" value="UniProtKB-KW"/>
</dbReference>
<dbReference type="InterPro" id="IPR004436">
    <property type="entry name" value="Isocitrate_DH_NADP_mono"/>
</dbReference>
<dbReference type="SUPFAM" id="SSF53659">
    <property type="entry name" value="Isocitrate/Isopropylmalate dehydrogenase-like"/>
    <property type="match status" value="1"/>
</dbReference>
<comment type="cofactor">
    <cofactor evidence="1">
        <name>Mg(2+)</name>
        <dbReference type="ChEBI" id="CHEBI:18420"/>
    </cofactor>
</comment>
<evidence type="ECO:0000256" key="6">
    <source>
        <dbReference type="ARBA" id="ARBA00022842"/>
    </source>
</evidence>
<evidence type="ECO:0000256" key="3">
    <source>
        <dbReference type="ARBA" id="ARBA00022435"/>
    </source>
</evidence>
<keyword evidence="4" id="KW-0816">Tricarboxylic acid cycle</keyword>
<evidence type="ECO:0000256" key="7">
    <source>
        <dbReference type="ARBA" id="ARBA00022857"/>
    </source>
</evidence>
<feature type="non-terminal residue" evidence="11">
    <location>
        <position position="92"/>
    </location>
</feature>
<protein>
    <recommendedName>
        <fullName evidence="2">isocitrate dehydrogenase (NADP(+))</fullName>
        <ecNumber evidence="2">1.1.1.42</ecNumber>
    </recommendedName>
</protein>
<dbReference type="Pfam" id="PF03971">
    <property type="entry name" value="IDH"/>
    <property type="match status" value="1"/>
</dbReference>
<organism evidence="11 12">
    <name type="scientific">Vibrio parahaemolyticus</name>
    <dbReference type="NCBI Taxonomy" id="670"/>
    <lineage>
        <taxon>Bacteria</taxon>
        <taxon>Pseudomonadati</taxon>
        <taxon>Pseudomonadota</taxon>
        <taxon>Gammaproteobacteria</taxon>
        <taxon>Vibrionales</taxon>
        <taxon>Vibrionaceae</taxon>
        <taxon>Vibrio</taxon>
    </lineage>
</organism>
<evidence type="ECO:0000256" key="8">
    <source>
        <dbReference type="ARBA" id="ARBA00023002"/>
    </source>
</evidence>
<feature type="non-terminal residue" evidence="11">
    <location>
        <position position="1"/>
    </location>
</feature>
<reference evidence="11 12" key="1">
    <citation type="submission" date="2020-04" db="EMBL/GenBank/DDBJ databases">
        <title>Whole-genome sequencing of Vibrio spp. from China reveals different genetic environments of blaCTX-M-14 among diverse lineages.</title>
        <authorList>
            <person name="Zheng Z."/>
            <person name="Ye L."/>
            <person name="Chen S."/>
        </authorList>
    </citation>
    <scope>NUCLEOTIDE SEQUENCE [LARGE SCALE GENOMIC DNA]</scope>
    <source>
        <strain evidence="11 12">Vb0574</strain>
    </source>
</reference>
<dbReference type="EMBL" id="JABCLD010000003">
    <property type="protein sequence ID" value="NMU24004.1"/>
    <property type="molecule type" value="Genomic_DNA"/>
</dbReference>
<evidence type="ECO:0000256" key="1">
    <source>
        <dbReference type="ARBA" id="ARBA00001946"/>
    </source>
</evidence>
<comment type="similarity">
    <text evidence="10">Belongs to the monomeric-type IDH family.</text>
</comment>
<dbReference type="GO" id="GO:0004450">
    <property type="term" value="F:isocitrate dehydrogenase (NADP+) activity"/>
    <property type="evidence" value="ECO:0007669"/>
    <property type="project" value="UniProtKB-EC"/>
</dbReference>
<evidence type="ECO:0000256" key="2">
    <source>
        <dbReference type="ARBA" id="ARBA00013013"/>
    </source>
</evidence>
<name>A0A7Y0X3X8_VIBPH</name>
<keyword evidence="5" id="KW-0479">Metal-binding</keyword>
<evidence type="ECO:0000313" key="11">
    <source>
        <dbReference type="EMBL" id="NMU24004.1"/>
    </source>
</evidence>
<comment type="catalytic activity">
    <reaction evidence="9">
        <text>D-threo-isocitrate + NADP(+) = 2-oxoglutarate + CO2 + NADPH</text>
        <dbReference type="Rhea" id="RHEA:19629"/>
        <dbReference type="ChEBI" id="CHEBI:15562"/>
        <dbReference type="ChEBI" id="CHEBI:16526"/>
        <dbReference type="ChEBI" id="CHEBI:16810"/>
        <dbReference type="ChEBI" id="CHEBI:57783"/>
        <dbReference type="ChEBI" id="CHEBI:58349"/>
        <dbReference type="EC" id="1.1.1.42"/>
    </reaction>
</comment>
<dbReference type="Proteomes" id="UP000555836">
    <property type="component" value="Unassembled WGS sequence"/>
</dbReference>
<dbReference type="PANTHER" id="PTHR36999:SF1">
    <property type="entry name" value="ISOCITRATE DEHYDROGENASE (NADP(+))"/>
    <property type="match status" value="1"/>
</dbReference>
<dbReference type="PANTHER" id="PTHR36999">
    <property type="entry name" value="ISOCITRATE DEHYDROGENASE [NADP]"/>
    <property type="match status" value="1"/>
</dbReference>
<dbReference type="GO" id="GO:0006097">
    <property type="term" value="P:glyoxylate cycle"/>
    <property type="evidence" value="ECO:0007669"/>
    <property type="project" value="UniProtKB-KW"/>
</dbReference>
<dbReference type="GO" id="GO:0006099">
    <property type="term" value="P:tricarboxylic acid cycle"/>
    <property type="evidence" value="ECO:0007669"/>
    <property type="project" value="UniProtKB-KW"/>
</dbReference>
<keyword evidence="8 11" id="KW-0560">Oxidoreductase</keyword>
<evidence type="ECO:0000256" key="4">
    <source>
        <dbReference type="ARBA" id="ARBA00022532"/>
    </source>
</evidence>
<comment type="caution">
    <text evidence="11">The sequence shown here is derived from an EMBL/GenBank/DDBJ whole genome shotgun (WGS) entry which is preliminary data.</text>
</comment>
<keyword evidence="6" id="KW-0460">Magnesium</keyword>
<keyword evidence="7" id="KW-0521">NADP</keyword>
<evidence type="ECO:0000256" key="5">
    <source>
        <dbReference type="ARBA" id="ARBA00022723"/>
    </source>
</evidence>
<evidence type="ECO:0000256" key="10">
    <source>
        <dbReference type="ARBA" id="ARBA00046318"/>
    </source>
</evidence>
<dbReference type="AlphaFoldDB" id="A0A7Y0X3X8"/>
<proteinExistence type="inferred from homology"/>
<keyword evidence="3" id="KW-0329">Glyoxylate bypass</keyword>
<dbReference type="EC" id="1.1.1.42" evidence="2"/>
<accession>A0A7Y0X3X8</accession>
<evidence type="ECO:0000256" key="9">
    <source>
        <dbReference type="ARBA" id="ARBA00023554"/>
    </source>
</evidence>
<sequence>AMVDSDRGITNLHVPSDVIVDASMPAMLRASGQMWGPDGKQKDTKAMIPDRCYAGVYQAVIDFCKQNGAFDPTTMGSVPNVGLMAQKAEEYG</sequence>
<gene>
    <name evidence="11" type="ORF">HKB21_00015</name>
</gene>
<evidence type="ECO:0000313" key="12">
    <source>
        <dbReference type="Proteomes" id="UP000555836"/>
    </source>
</evidence>